<dbReference type="Pfam" id="PF00072">
    <property type="entry name" value="Response_reg"/>
    <property type="match status" value="1"/>
</dbReference>
<sequence length="485" mass="53257">MSSILIVDDDDQLRQSFAKLLKEEGYSVDMAPSGEAGLEAVRDKAFDLVVLDVQMPGMSGLEAFARIREIDATLPVVVMTAYGTTETAIEATKLGAFDYILKPFDIAGVLDLITQALEAGHMMRARVEMNVAPDSARPGAIIGSSPPMQEVYKAIGRVAQTDATVLIRGESGTGKELVARAIYQHSKRAGKPFLVINCVALPETLLESELFGYEKGAFTGAASRRIGKIEQANGGTVFLDEIGDMPLSIQAKILRLLQERSLEPLGGNASIDVDVRILAATNRNLEKAIENEVFREDLYYRLKVVTVNLPPLRDRVNDVNLLADYFMTLFSKEMKMDNPGLTDEARKMIRHHPWPGNVRELANALKKSLIFSRGYPVRPEDISQVIAGPDQAGPSVTDGSDMDRVVGEWAREMLTAGGDTARFDYLTDRLTAIIIREALQMTRGNRSQAAKLLGLARPTLLSKIDKLNLSIETRVQTDYETGQKS</sequence>
<feature type="modified residue" description="4-aspartylphosphate" evidence="16">
    <location>
        <position position="52"/>
    </location>
</feature>
<evidence type="ECO:0000256" key="6">
    <source>
        <dbReference type="ARBA" id="ARBA00022741"/>
    </source>
</evidence>
<keyword evidence="11" id="KW-0010">Activator</keyword>
<evidence type="ECO:0000256" key="11">
    <source>
        <dbReference type="ARBA" id="ARBA00023159"/>
    </source>
</evidence>
<dbReference type="GO" id="GO:0005524">
    <property type="term" value="F:ATP binding"/>
    <property type="evidence" value="ECO:0007669"/>
    <property type="project" value="UniProtKB-KW"/>
</dbReference>
<dbReference type="InterPro" id="IPR011006">
    <property type="entry name" value="CheY-like_superfamily"/>
</dbReference>
<dbReference type="PROSITE" id="PS00688">
    <property type="entry name" value="SIGMA54_INTERACT_3"/>
    <property type="match status" value="1"/>
</dbReference>
<dbReference type="InterPro" id="IPR025944">
    <property type="entry name" value="Sigma_54_int_dom_CS"/>
</dbReference>
<accession>A8ZYR3</accession>
<evidence type="ECO:0000256" key="13">
    <source>
        <dbReference type="ARBA" id="ARBA00023231"/>
    </source>
</evidence>
<protein>
    <recommendedName>
        <fullName evidence="2">DNA-binding transcriptional regulator NtrC</fullName>
    </recommendedName>
    <alternativeName>
        <fullName evidence="14">Nitrogen regulation protein NR(I)</fullName>
    </alternativeName>
    <alternativeName>
        <fullName evidence="15">Nitrogen regulator I</fullName>
    </alternativeName>
</protein>
<keyword evidence="3" id="KW-0963">Cytoplasm</keyword>
<evidence type="ECO:0000256" key="15">
    <source>
        <dbReference type="ARBA" id="ARBA00031910"/>
    </source>
</evidence>
<dbReference type="Proteomes" id="UP000008561">
    <property type="component" value="Chromosome"/>
</dbReference>
<keyword evidence="13" id="KW-0535">Nitrogen fixation</keyword>
<dbReference type="PANTHER" id="PTHR32071">
    <property type="entry name" value="TRANSCRIPTIONAL REGULATORY PROTEIN"/>
    <property type="match status" value="1"/>
</dbReference>
<keyword evidence="12" id="KW-0804">Transcription</keyword>
<dbReference type="PANTHER" id="PTHR32071:SF95">
    <property type="entry name" value="DNA-BINDING TRANSCRIPTIONAL REGULATOR NTRC"/>
    <property type="match status" value="1"/>
</dbReference>
<name>A8ZYR3_DESOH</name>
<feature type="domain" description="Response regulatory" evidence="18">
    <location>
        <begin position="3"/>
        <end position="117"/>
    </location>
</feature>
<evidence type="ECO:0000259" key="18">
    <source>
        <dbReference type="PROSITE" id="PS50110"/>
    </source>
</evidence>
<dbReference type="PROSITE" id="PS00675">
    <property type="entry name" value="SIGMA54_INTERACT_1"/>
    <property type="match status" value="1"/>
</dbReference>
<organism evidence="19 20">
    <name type="scientific">Desulfosudis oleivorans (strain DSM 6200 / JCM 39069 / Hxd3)</name>
    <name type="common">Desulfococcus oleovorans</name>
    <dbReference type="NCBI Taxonomy" id="96561"/>
    <lineage>
        <taxon>Bacteria</taxon>
        <taxon>Pseudomonadati</taxon>
        <taxon>Thermodesulfobacteriota</taxon>
        <taxon>Desulfobacteria</taxon>
        <taxon>Desulfobacterales</taxon>
        <taxon>Desulfosudaceae</taxon>
        <taxon>Desulfosudis</taxon>
    </lineage>
</organism>
<evidence type="ECO:0000256" key="4">
    <source>
        <dbReference type="ARBA" id="ARBA00022491"/>
    </source>
</evidence>
<dbReference type="InterPro" id="IPR058031">
    <property type="entry name" value="AAA_lid_NorR"/>
</dbReference>
<dbReference type="SMART" id="SM00382">
    <property type="entry name" value="AAA"/>
    <property type="match status" value="1"/>
</dbReference>
<keyword evidence="4" id="KW-0678">Repressor</keyword>
<evidence type="ECO:0000256" key="8">
    <source>
        <dbReference type="ARBA" id="ARBA00023012"/>
    </source>
</evidence>
<dbReference type="KEGG" id="dol:Dole_1364"/>
<dbReference type="PROSITE" id="PS50045">
    <property type="entry name" value="SIGMA54_INTERACT_4"/>
    <property type="match status" value="1"/>
</dbReference>
<dbReference type="GO" id="GO:0000160">
    <property type="term" value="P:phosphorelay signal transduction system"/>
    <property type="evidence" value="ECO:0007669"/>
    <property type="project" value="UniProtKB-KW"/>
</dbReference>
<dbReference type="InterPro" id="IPR027417">
    <property type="entry name" value="P-loop_NTPase"/>
</dbReference>
<dbReference type="InterPro" id="IPR002197">
    <property type="entry name" value="HTH_Fis"/>
</dbReference>
<keyword evidence="9" id="KW-0805">Transcription regulation</keyword>
<evidence type="ECO:0000256" key="3">
    <source>
        <dbReference type="ARBA" id="ARBA00022490"/>
    </source>
</evidence>
<evidence type="ECO:0000256" key="16">
    <source>
        <dbReference type="PROSITE-ProRule" id="PRU00169"/>
    </source>
</evidence>
<dbReference type="Gene3D" id="3.40.50.2300">
    <property type="match status" value="1"/>
</dbReference>
<dbReference type="Pfam" id="PF25601">
    <property type="entry name" value="AAA_lid_14"/>
    <property type="match status" value="1"/>
</dbReference>
<dbReference type="Gene3D" id="1.10.8.60">
    <property type="match status" value="1"/>
</dbReference>
<dbReference type="InterPro" id="IPR001789">
    <property type="entry name" value="Sig_transdc_resp-reg_receiver"/>
</dbReference>
<dbReference type="RefSeq" id="WP_012174785.1">
    <property type="nucleotide sequence ID" value="NC_009943.1"/>
</dbReference>
<keyword evidence="10" id="KW-0238">DNA-binding</keyword>
<dbReference type="SUPFAM" id="SSF46689">
    <property type="entry name" value="Homeodomain-like"/>
    <property type="match status" value="1"/>
</dbReference>
<dbReference type="GO" id="GO:0005737">
    <property type="term" value="C:cytoplasm"/>
    <property type="evidence" value="ECO:0007669"/>
    <property type="project" value="UniProtKB-SubCell"/>
</dbReference>
<dbReference type="EMBL" id="CP000859">
    <property type="protein sequence ID" value="ABW67168.1"/>
    <property type="molecule type" value="Genomic_DNA"/>
</dbReference>
<keyword evidence="8" id="KW-0902">Two-component regulatory system</keyword>
<evidence type="ECO:0000256" key="7">
    <source>
        <dbReference type="ARBA" id="ARBA00022840"/>
    </source>
</evidence>
<dbReference type="Gene3D" id="3.40.50.300">
    <property type="entry name" value="P-loop containing nucleotide triphosphate hydrolases"/>
    <property type="match status" value="1"/>
</dbReference>
<evidence type="ECO:0000256" key="9">
    <source>
        <dbReference type="ARBA" id="ARBA00023015"/>
    </source>
</evidence>
<comment type="subcellular location">
    <subcellularLocation>
        <location evidence="1">Cytoplasm</location>
    </subcellularLocation>
</comment>
<dbReference type="Pfam" id="PF00158">
    <property type="entry name" value="Sigma54_activat"/>
    <property type="match status" value="1"/>
</dbReference>
<dbReference type="InterPro" id="IPR009057">
    <property type="entry name" value="Homeodomain-like_sf"/>
</dbReference>
<dbReference type="Gene3D" id="1.10.10.60">
    <property type="entry name" value="Homeodomain-like"/>
    <property type="match status" value="1"/>
</dbReference>
<reference evidence="19 20" key="1">
    <citation type="submission" date="2007-10" db="EMBL/GenBank/DDBJ databases">
        <title>Complete sequence of Desulfococcus oleovorans Hxd3.</title>
        <authorList>
            <consortium name="US DOE Joint Genome Institute"/>
            <person name="Copeland A."/>
            <person name="Lucas S."/>
            <person name="Lapidus A."/>
            <person name="Barry K."/>
            <person name="Glavina del Rio T."/>
            <person name="Dalin E."/>
            <person name="Tice H."/>
            <person name="Pitluck S."/>
            <person name="Kiss H."/>
            <person name="Brettin T."/>
            <person name="Bruce D."/>
            <person name="Detter J.C."/>
            <person name="Han C."/>
            <person name="Schmutz J."/>
            <person name="Larimer F."/>
            <person name="Land M."/>
            <person name="Hauser L."/>
            <person name="Kyrpides N."/>
            <person name="Kim E."/>
            <person name="Wawrik B."/>
            <person name="Richardson P."/>
        </authorList>
    </citation>
    <scope>NUCLEOTIDE SEQUENCE [LARGE SCALE GENOMIC DNA]</scope>
    <source>
        <strain evidence="20">DSM 6200 / JCM 39069 / Hxd3</strain>
    </source>
</reference>
<dbReference type="InterPro" id="IPR025943">
    <property type="entry name" value="Sigma_54_int_dom_ATP-bd_2"/>
</dbReference>
<dbReference type="AlphaFoldDB" id="A8ZYR3"/>
<dbReference type="OrthoDB" id="9814761at2"/>
<evidence type="ECO:0000313" key="20">
    <source>
        <dbReference type="Proteomes" id="UP000008561"/>
    </source>
</evidence>
<evidence type="ECO:0000313" key="19">
    <source>
        <dbReference type="EMBL" id="ABW67168.1"/>
    </source>
</evidence>
<gene>
    <name evidence="19" type="ordered locus">Dole_1364</name>
</gene>
<dbReference type="SUPFAM" id="SSF52540">
    <property type="entry name" value="P-loop containing nucleoside triphosphate hydrolases"/>
    <property type="match status" value="1"/>
</dbReference>
<evidence type="ECO:0000259" key="17">
    <source>
        <dbReference type="PROSITE" id="PS50045"/>
    </source>
</evidence>
<evidence type="ECO:0000256" key="14">
    <source>
        <dbReference type="ARBA" id="ARBA00029881"/>
    </source>
</evidence>
<dbReference type="InterPro" id="IPR025662">
    <property type="entry name" value="Sigma_54_int_dom_ATP-bd_1"/>
</dbReference>
<dbReference type="eggNOG" id="COG2204">
    <property type="taxonomic scope" value="Bacteria"/>
</dbReference>
<keyword evidence="5 16" id="KW-0597">Phosphoprotein</keyword>
<proteinExistence type="predicted"/>
<dbReference type="CDD" id="cd00009">
    <property type="entry name" value="AAA"/>
    <property type="match status" value="1"/>
</dbReference>
<keyword evidence="6" id="KW-0547">Nucleotide-binding</keyword>
<evidence type="ECO:0000256" key="1">
    <source>
        <dbReference type="ARBA" id="ARBA00004496"/>
    </source>
</evidence>
<dbReference type="InterPro" id="IPR003593">
    <property type="entry name" value="AAA+_ATPase"/>
</dbReference>
<dbReference type="STRING" id="96561.Dole_1364"/>
<dbReference type="PRINTS" id="PR01590">
    <property type="entry name" value="HTHFIS"/>
</dbReference>
<keyword evidence="7" id="KW-0067">ATP-binding</keyword>
<evidence type="ECO:0000256" key="10">
    <source>
        <dbReference type="ARBA" id="ARBA00023125"/>
    </source>
</evidence>
<dbReference type="PROSITE" id="PS00676">
    <property type="entry name" value="SIGMA54_INTERACT_2"/>
    <property type="match status" value="1"/>
</dbReference>
<dbReference type="Pfam" id="PF02954">
    <property type="entry name" value="HTH_8"/>
    <property type="match status" value="1"/>
</dbReference>
<dbReference type="FunFam" id="3.40.50.2300:FF:000018">
    <property type="entry name" value="DNA-binding transcriptional regulator NtrC"/>
    <property type="match status" value="1"/>
</dbReference>
<keyword evidence="20" id="KW-1185">Reference proteome</keyword>
<evidence type="ECO:0000256" key="12">
    <source>
        <dbReference type="ARBA" id="ARBA00023163"/>
    </source>
</evidence>
<dbReference type="SMART" id="SM00448">
    <property type="entry name" value="REC"/>
    <property type="match status" value="1"/>
</dbReference>
<dbReference type="FunFam" id="3.40.50.300:FF:000006">
    <property type="entry name" value="DNA-binding transcriptional regulator NtrC"/>
    <property type="match status" value="1"/>
</dbReference>
<dbReference type="HOGENOM" id="CLU_000445_0_6_7"/>
<dbReference type="GO" id="GO:0043565">
    <property type="term" value="F:sequence-specific DNA binding"/>
    <property type="evidence" value="ECO:0007669"/>
    <property type="project" value="InterPro"/>
</dbReference>
<dbReference type="PROSITE" id="PS50110">
    <property type="entry name" value="RESPONSE_REGULATORY"/>
    <property type="match status" value="1"/>
</dbReference>
<feature type="domain" description="Sigma-54 factor interaction" evidence="17">
    <location>
        <begin position="141"/>
        <end position="370"/>
    </location>
</feature>
<dbReference type="GO" id="GO:0006355">
    <property type="term" value="P:regulation of DNA-templated transcription"/>
    <property type="evidence" value="ECO:0007669"/>
    <property type="project" value="InterPro"/>
</dbReference>
<dbReference type="InterPro" id="IPR002078">
    <property type="entry name" value="Sigma_54_int"/>
</dbReference>
<evidence type="ECO:0000256" key="5">
    <source>
        <dbReference type="ARBA" id="ARBA00022553"/>
    </source>
</evidence>
<evidence type="ECO:0000256" key="2">
    <source>
        <dbReference type="ARBA" id="ARBA00019059"/>
    </source>
</evidence>
<dbReference type="SUPFAM" id="SSF52172">
    <property type="entry name" value="CheY-like"/>
    <property type="match status" value="1"/>
</dbReference>